<proteinExistence type="predicted"/>
<dbReference type="EMBL" id="CVRI01000059">
    <property type="protein sequence ID" value="CRL03136.1"/>
    <property type="molecule type" value="Genomic_DNA"/>
</dbReference>
<name>A0A1J1ISN0_9DIPT</name>
<sequence length="71" mass="8444">MKQRKKSLSDTLLRAPRKRIQGVRLKLRSNAACHKVELKVIKHRFSLRAYIKHITLCFHINIMIMSCSWKL</sequence>
<evidence type="ECO:0000313" key="1">
    <source>
        <dbReference type="EMBL" id="CRL03136.1"/>
    </source>
</evidence>
<reference evidence="1 2" key="1">
    <citation type="submission" date="2015-04" db="EMBL/GenBank/DDBJ databases">
        <authorList>
            <person name="Syromyatnikov M.Y."/>
            <person name="Popov V.N."/>
        </authorList>
    </citation>
    <scope>NUCLEOTIDE SEQUENCE [LARGE SCALE GENOMIC DNA]</scope>
</reference>
<gene>
    <name evidence="1" type="ORF">CLUMA_CG016905</name>
</gene>
<accession>A0A1J1ISN0</accession>
<keyword evidence="2" id="KW-1185">Reference proteome</keyword>
<evidence type="ECO:0000313" key="2">
    <source>
        <dbReference type="Proteomes" id="UP000183832"/>
    </source>
</evidence>
<dbReference type="AlphaFoldDB" id="A0A1J1ISN0"/>
<protein>
    <submittedName>
        <fullName evidence="1">CLUMA_CG016905, isoform A</fullName>
    </submittedName>
</protein>
<dbReference type="Proteomes" id="UP000183832">
    <property type="component" value="Unassembled WGS sequence"/>
</dbReference>
<organism evidence="1 2">
    <name type="scientific">Clunio marinus</name>
    <dbReference type="NCBI Taxonomy" id="568069"/>
    <lineage>
        <taxon>Eukaryota</taxon>
        <taxon>Metazoa</taxon>
        <taxon>Ecdysozoa</taxon>
        <taxon>Arthropoda</taxon>
        <taxon>Hexapoda</taxon>
        <taxon>Insecta</taxon>
        <taxon>Pterygota</taxon>
        <taxon>Neoptera</taxon>
        <taxon>Endopterygota</taxon>
        <taxon>Diptera</taxon>
        <taxon>Nematocera</taxon>
        <taxon>Chironomoidea</taxon>
        <taxon>Chironomidae</taxon>
        <taxon>Clunio</taxon>
    </lineage>
</organism>